<dbReference type="PROSITE" id="PS00137">
    <property type="entry name" value="SUBTILASE_HIS"/>
    <property type="match status" value="1"/>
</dbReference>
<keyword evidence="15" id="KW-1185">Reference proteome</keyword>
<dbReference type="Pfam" id="PF00082">
    <property type="entry name" value="Peptidase_S8"/>
    <property type="match status" value="1"/>
</dbReference>
<feature type="active site" description="Charge relay system" evidence="10">
    <location>
        <position position="417"/>
    </location>
</feature>
<dbReference type="InterPro" id="IPR038466">
    <property type="entry name" value="S8_pro-domain_sf"/>
</dbReference>
<keyword evidence="12" id="KW-1133">Transmembrane helix</keyword>
<keyword evidence="3" id="KW-0165">Cleavage on pair of basic residues</keyword>
<dbReference type="PROSITE" id="PS51829">
    <property type="entry name" value="P_HOMO_B"/>
    <property type="match status" value="1"/>
</dbReference>
<dbReference type="Proteomes" id="UP000825002">
    <property type="component" value="Unassembled WGS sequence"/>
</dbReference>
<reference evidence="14 15" key="1">
    <citation type="submission" date="2020-10" db="EMBL/GenBank/DDBJ databases">
        <authorList>
            <person name="Klimov P.B."/>
            <person name="Dyachkov S.M."/>
            <person name="Chetverikov P.E."/>
        </authorList>
    </citation>
    <scope>NUCLEOTIDE SEQUENCE [LARGE SCALE GENOMIC DNA]</scope>
    <source>
        <strain evidence="14">BMOC 18-1129-001#AD2665</strain>
        <tissue evidence="14">Entire mites</tissue>
    </source>
</reference>
<evidence type="ECO:0000256" key="3">
    <source>
        <dbReference type="ARBA" id="ARBA00022685"/>
    </source>
</evidence>
<evidence type="ECO:0000256" key="1">
    <source>
        <dbReference type="ARBA" id="ARBA00005325"/>
    </source>
</evidence>
<comment type="caution">
    <text evidence="14">The sequence shown here is derived from an EMBL/GenBank/DDBJ whole genome shotgun (WGS) entry which is preliminary data.</text>
</comment>
<gene>
    <name evidence="14" type="primary">Fur2</name>
    <name evidence="14" type="ORF">GZH46_00276</name>
</gene>
<evidence type="ECO:0000256" key="11">
    <source>
        <dbReference type="SAM" id="MobiDB-lite"/>
    </source>
</evidence>
<keyword evidence="12" id="KW-0812">Transmembrane</keyword>
<organism evidence="14 15">
    <name type="scientific">Fragariocoptes setiger</name>
    <dbReference type="NCBI Taxonomy" id="1670756"/>
    <lineage>
        <taxon>Eukaryota</taxon>
        <taxon>Metazoa</taxon>
        <taxon>Ecdysozoa</taxon>
        <taxon>Arthropoda</taxon>
        <taxon>Chelicerata</taxon>
        <taxon>Arachnida</taxon>
        <taxon>Acari</taxon>
        <taxon>Acariformes</taxon>
        <taxon>Trombidiformes</taxon>
        <taxon>Prostigmata</taxon>
        <taxon>Eupodina</taxon>
        <taxon>Eriophyoidea</taxon>
        <taxon>Phytoptidae</taxon>
        <taxon>Fragariocoptes</taxon>
    </lineage>
</organism>
<dbReference type="PROSITE" id="PS00138">
    <property type="entry name" value="SUBTILASE_SER"/>
    <property type="match status" value="1"/>
</dbReference>
<feature type="domain" description="P/Homo B" evidence="13">
    <location>
        <begin position="494"/>
        <end position="629"/>
    </location>
</feature>
<keyword evidence="9" id="KW-0325">Glycoprotein</keyword>
<dbReference type="Pfam" id="PF16470">
    <property type="entry name" value="S8_pro-domain"/>
    <property type="match status" value="1"/>
</dbReference>
<dbReference type="Gene3D" id="2.60.120.260">
    <property type="entry name" value="Galactose-binding domain-like"/>
    <property type="match status" value="1"/>
</dbReference>
<feature type="region of interest" description="Disordered" evidence="11">
    <location>
        <begin position="740"/>
        <end position="763"/>
    </location>
</feature>
<dbReference type="InterPro" id="IPR000209">
    <property type="entry name" value="Peptidase_S8/S53_dom"/>
</dbReference>
<dbReference type="Gene3D" id="3.30.70.850">
    <property type="entry name" value="Peptidase S8, pro-domain"/>
    <property type="match status" value="1"/>
</dbReference>
<dbReference type="InterPro" id="IPR022398">
    <property type="entry name" value="Peptidase_S8_His-AS"/>
</dbReference>
<evidence type="ECO:0000256" key="12">
    <source>
        <dbReference type="SAM" id="Phobius"/>
    </source>
</evidence>
<evidence type="ECO:0000256" key="10">
    <source>
        <dbReference type="PROSITE-ProRule" id="PRU01240"/>
    </source>
</evidence>
<dbReference type="PANTHER" id="PTHR42884">
    <property type="entry name" value="PROPROTEIN CONVERTASE SUBTILISIN/KEXIN-RELATED"/>
    <property type="match status" value="1"/>
</dbReference>
<evidence type="ECO:0000259" key="13">
    <source>
        <dbReference type="PROSITE" id="PS51829"/>
    </source>
</evidence>
<feature type="compositionally biased region" description="Low complexity" evidence="11">
    <location>
        <begin position="741"/>
        <end position="756"/>
    </location>
</feature>
<evidence type="ECO:0000256" key="2">
    <source>
        <dbReference type="ARBA" id="ARBA00022670"/>
    </source>
</evidence>
<name>A0ABQ7SCP4_9ACAR</name>
<dbReference type="InterPro" id="IPR008979">
    <property type="entry name" value="Galactose-bd-like_sf"/>
</dbReference>
<evidence type="ECO:0000256" key="5">
    <source>
        <dbReference type="ARBA" id="ARBA00022801"/>
    </source>
</evidence>
<dbReference type="SUPFAM" id="SSF49785">
    <property type="entry name" value="Galactose-binding domain-like"/>
    <property type="match status" value="1"/>
</dbReference>
<protein>
    <submittedName>
        <fullName evidence="14">Furin-like protease 2</fullName>
    </submittedName>
</protein>
<evidence type="ECO:0000256" key="6">
    <source>
        <dbReference type="ARBA" id="ARBA00022825"/>
    </source>
</evidence>
<evidence type="ECO:0000313" key="14">
    <source>
        <dbReference type="EMBL" id="KAG9511157.1"/>
    </source>
</evidence>
<dbReference type="InterPro" id="IPR023828">
    <property type="entry name" value="Peptidase_S8_Ser-AS"/>
</dbReference>
<evidence type="ECO:0000256" key="4">
    <source>
        <dbReference type="ARBA" id="ARBA00022729"/>
    </source>
</evidence>
<dbReference type="InterPro" id="IPR015500">
    <property type="entry name" value="Peptidase_S8_subtilisin-rel"/>
</dbReference>
<dbReference type="InterPro" id="IPR032815">
    <property type="entry name" value="S8_pro-domain"/>
</dbReference>
<keyword evidence="12" id="KW-0472">Membrane</keyword>
<feature type="transmembrane region" description="Helical" evidence="12">
    <location>
        <begin position="694"/>
        <end position="719"/>
    </location>
</feature>
<evidence type="ECO:0000313" key="15">
    <source>
        <dbReference type="Proteomes" id="UP000825002"/>
    </source>
</evidence>
<keyword evidence="2 10" id="KW-0645">Protease</keyword>
<evidence type="ECO:0000256" key="8">
    <source>
        <dbReference type="ARBA" id="ARBA00023157"/>
    </source>
</evidence>
<dbReference type="PROSITE" id="PS51892">
    <property type="entry name" value="SUBTILASE"/>
    <property type="match status" value="1"/>
</dbReference>
<dbReference type="InterPro" id="IPR034182">
    <property type="entry name" value="Kexin/furin"/>
</dbReference>
<evidence type="ECO:0000256" key="9">
    <source>
        <dbReference type="ARBA" id="ARBA00023180"/>
    </source>
</evidence>
<dbReference type="Pfam" id="PF01483">
    <property type="entry name" value="P_proprotein"/>
    <property type="match status" value="1"/>
</dbReference>
<feature type="active site" description="Charge relay system" evidence="10">
    <location>
        <position position="226"/>
    </location>
</feature>
<dbReference type="PRINTS" id="PR00723">
    <property type="entry name" value="SUBTILISIN"/>
</dbReference>
<feature type="region of interest" description="Disordered" evidence="11">
    <location>
        <begin position="207"/>
        <end position="227"/>
    </location>
</feature>
<dbReference type="Gene3D" id="3.40.50.200">
    <property type="entry name" value="Peptidase S8/S53 domain"/>
    <property type="match status" value="1"/>
</dbReference>
<dbReference type="PANTHER" id="PTHR42884:SF23">
    <property type="entry name" value="FURIN-LIKE PROTEASE 2"/>
    <property type="match status" value="1"/>
</dbReference>
<dbReference type="CDD" id="cd04059">
    <property type="entry name" value="Peptidases_S8_Protein_convertases_Kexins_Furin-like"/>
    <property type="match status" value="1"/>
</dbReference>
<accession>A0ABQ7SCP4</accession>
<proteinExistence type="inferred from homology"/>
<dbReference type="EMBL" id="JAIFTH010000025">
    <property type="protein sequence ID" value="KAG9511157.1"/>
    <property type="molecule type" value="Genomic_DNA"/>
</dbReference>
<sequence>MVMKYSKTYSYFVVFMVVCLHEFIISHHGHASNTTQLDYRRYESKVYTNHIAVELAPGADADQVAKDSGLINLGKIGTLENYYLFTGHHISKRSLEQAHSPTLDEHEHVLWFEQQHVKIRSKRDLSYPLQPLSSPVPTPGSIFKFSDPLYDKQWYFHGGARGGYDMNVIPVWKMGYTGRGVVLTILDDGVQSNHPDLIKNYDHQASYDINDRDDNPTPQDNGENKHGTRCAGEIAAEAGNEYCGVGIAYNARIGGVRMLDGTVTDEVEATALSLKPSHIDVYSASWGPDDNGKTVDGPGRLAAQAFINGIKNGRKGKGSIYVWASGNGGRKSDNCNCDGYTNSIYTLSISSATQRGQKPWYLEECSSTLATTYSSGTPSKDENIVTVDQNTEYFKALEEGKKPNVNKLCTQVHTGTSASAPIAAGIVALVLEANPDLTWRDMQHIVVMTSRSKPLEHESGWVTNGMNRNVSHKFGYGLMDAEAMVKMALRWRPLPPQVVCKTNSDNRELQIQKDLVVTMKTDACARTVNEVNYLEHVQARITLKFQPRGNLRITLISPSGTPSHLLMPRPRDTEEDTFDKWPFMSVHFWGERANGTWKLIIRNEDRRKIPEQQGHLFSWSLVFFGTTSAPINVTQNHNLNMRRADETLLGSGLPESYLKDNAEVVNLPTATQPKIGSLPESLANSLNFSSEKPWMIPVSIIFGIFIVTVIMFTVMFTAVRLGSRAIQRIGLYNVLSRCRNSEQSPSTSSSDTVEYSRVPTAEC</sequence>
<dbReference type="InterPro" id="IPR036852">
    <property type="entry name" value="Peptidase_S8/S53_dom_sf"/>
</dbReference>
<evidence type="ECO:0000256" key="7">
    <source>
        <dbReference type="ARBA" id="ARBA00023145"/>
    </source>
</evidence>
<feature type="active site" description="Charge relay system" evidence="10">
    <location>
        <position position="187"/>
    </location>
</feature>
<dbReference type="SUPFAM" id="SSF54897">
    <property type="entry name" value="Protease propeptides/inhibitors"/>
    <property type="match status" value="1"/>
</dbReference>
<keyword evidence="7" id="KW-0865">Zymogen</keyword>
<keyword evidence="6 10" id="KW-0720">Serine protease</keyword>
<dbReference type="SUPFAM" id="SSF52743">
    <property type="entry name" value="Subtilisin-like"/>
    <property type="match status" value="1"/>
</dbReference>
<keyword evidence="4" id="KW-0732">Signal</keyword>
<dbReference type="InterPro" id="IPR002884">
    <property type="entry name" value="P_dom"/>
</dbReference>
<comment type="similarity">
    <text evidence="1">Belongs to the peptidase S8 family. Furin subfamily.</text>
</comment>
<keyword evidence="8" id="KW-1015">Disulfide bond</keyword>
<keyword evidence="5 10" id="KW-0378">Hydrolase</keyword>